<evidence type="ECO:0000313" key="2">
    <source>
        <dbReference type="EMBL" id="PON57293.1"/>
    </source>
</evidence>
<feature type="compositionally biased region" description="Low complexity" evidence="1">
    <location>
        <begin position="9"/>
        <end position="28"/>
    </location>
</feature>
<feature type="compositionally biased region" description="Polar residues" evidence="1">
    <location>
        <begin position="59"/>
        <end position="84"/>
    </location>
</feature>
<accession>A0A2P5C8D9</accession>
<dbReference type="OrthoDB" id="1912561at2759"/>
<comment type="caution">
    <text evidence="2">The sequence shown here is derived from an EMBL/GenBank/DDBJ whole genome shotgun (WGS) entry which is preliminary data.</text>
</comment>
<evidence type="ECO:0000313" key="3">
    <source>
        <dbReference type="Proteomes" id="UP000237105"/>
    </source>
</evidence>
<gene>
    <name evidence="2" type="ORF">PanWU01x14_175570</name>
</gene>
<dbReference type="AlphaFoldDB" id="A0A2P5C8D9"/>
<evidence type="ECO:0000256" key="1">
    <source>
        <dbReference type="SAM" id="MobiDB-lite"/>
    </source>
</evidence>
<keyword evidence="3" id="KW-1185">Reference proteome</keyword>
<dbReference type="Proteomes" id="UP000237105">
    <property type="component" value="Unassembled WGS sequence"/>
</dbReference>
<dbReference type="STRING" id="3476.A0A2P5C8D9"/>
<reference evidence="3" key="1">
    <citation type="submission" date="2016-06" db="EMBL/GenBank/DDBJ databases">
        <title>Parallel loss of symbiosis genes in relatives of nitrogen-fixing non-legume Parasponia.</title>
        <authorList>
            <person name="Van Velzen R."/>
            <person name="Holmer R."/>
            <person name="Bu F."/>
            <person name="Rutten L."/>
            <person name="Van Zeijl A."/>
            <person name="Liu W."/>
            <person name="Santuari L."/>
            <person name="Cao Q."/>
            <person name="Sharma T."/>
            <person name="Shen D."/>
            <person name="Roswanjaya Y."/>
            <person name="Wardhani T."/>
            <person name="Kalhor M.S."/>
            <person name="Jansen J."/>
            <person name="Van den Hoogen J."/>
            <person name="Gungor B."/>
            <person name="Hartog M."/>
            <person name="Hontelez J."/>
            <person name="Verver J."/>
            <person name="Yang W.-C."/>
            <person name="Schijlen E."/>
            <person name="Repin R."/>
            <person name="Schilthuizen M."/>
            <person name="Schranz E."/>
            <person name="Heidstra R."/>
            <person name="Miyata K."/>
            <person name="Fedorova E."/>
            <person name="Kohlen W."/>
            <person name="Bisseling T."/>
            <person name="Smit S."/>
            <person name="Geurts R."/>
        </authorList>
    </citation>
    <scope>NUCLEOTIDE SEQUENCE [LARGE SCALE GENOMIC DNA]</scope>
    <source>
        <strain evidence="3">cv. WU1-14</strain>
    </source>
</reference>
<dbReference type="EMBL" id="JXTB01000161">
    <property type="protein sequence ID" value="PON57293.1"/>
    <property type="molecule type" value="Genomic_DNA"/>
</dbReference>
<name>A0A2P5C8D9_PARAD</name>
<protein>
    <submittedName>
        <fullName evidence="2">Uncharacterized protein</fullName>
    </submittedName>
</protein>
<sequence>MQRNRQNWSPFFTNLPSSSSLPNPSTNNQRKPKPYLGRHQAYGVQGHTAKHYPMFRLISHQQSSAHRSQGHQTPRSSTLWQPHANNIVLDTNNNSTWLLDSGASHHVTSDLSNLST</sequence>
<organism evidence="2 3">
    <name type="scientific">Parasponia andersonii</name>
    <name type="common">Sponia andersonii</name>
    <dbReference type="NCBI Taxonomy" id="3476"/>
    <lineage>
        <taxon>Eukaryota</taxon>
        <taxon>Viridiplantae</taxon>
        <taxon>Streptophyta</taxon>
        <taxon>Embryophyta</taxon>
        <taxon>Tracheophyta</taxon>
        <taxon>Spermatophyta</taxon>
        <taxon>Magnoliopsida</taxon>
        <taxon>eudicotyledons</taxon>
        <taxon>Gunneridae</taxon>
        <taxon>Pentapetalae</taxon>
        <taxon>rosids</taxon>
        <taxon>fabids</taxon>
        <taxon>Rosales</taxon>
        <taxon>Cannabaceae</taxon>
        <taxon>Parasponia</taxon>
    </lineage>
</organism>
<feature type="region of interest" description="Disordered" evidence="1">
    <location>
        <begin position="1"/>
        <end position="84"/>
    </location>
</feature>
<proteinExistence type="predicted"/>